<reference evidence="7 8" key="1">
    <citation type="submission" date="2024-10" db="EMBL/GenBank/DDBJ databases">
        <authorList>
            <person name="Kim D."/>
        </authorList>
    </citation>
    <scope>NUCLEOTIDE SEQUENCE [LARGE SCALE GENOMIC DNA]</scope>
    <source>
        <strain evidence="7">BH-2024</strain>
    </source>
</reference>
<feature type="region of interest" description="Disordered" evidence="6">
    <location>
        <begin position="1"/>
        <end position="36"/>
    </location>
</feature>
<dbReference type="SUPFAM" id="SSF53098">
    <property type="entry name" value="Ribonuclease H-like"/>
    <property type="match status" value="1"/>
</dbReference>
<comment type="subcellular location">
    <subcellularLocation>
        <location evidence="1">Nucleus</location>
    </subcellularLocation>
</comment>
<dbReference type="PANTHER" id="PTHR46481">
    <property type="entry name" value="ZINC FINGER BED DOMAIN-CONTAINING PROTEIN 4"/>
    <property type="match status" value="1"/>
</dbReference>
<gene>
    <name evidence="7" type="ORF">niasHT_011465</name>
</gene>
<dbReference type="PANTHER" id="PTHR46481:SF10">
    <property type="entry name" value="ZINC FINGER BED DOMAIN-CONTAINING PROTEIN 39"/>
    <property type="match status" value="1"/>
</dbReference>
<keyword evidence="4" id="KW-0862">Zinc</keyword>
<dbReference type="InterPro" id="IPR052035">
    <property type="entry name" value="ZnF_BED_domain_contain"/>
</dbReference>
<proteinExistence type="predicted"/>
<evidence type="ECO:0000256" key="3">
    <source>
        <dbReference type="ARBA" id="ARBA00022771"/>
    </source>
</evidence>
<protein>
    <recommendedName>
        <fullName evidence="9">Transposase</fullName>
    </recommendedName>
</protein>
<evidence type="ECO:0000256" key="6">
    <source>
        <dbReference type="SAM" id="MobiDB-lite"/>
    </source>
</evidence>
<evidence type="ECO:0000313" key="8">
    <source>
        <dbReference type="Proteomes" id="UP001620626"/>
    </source>
</evidence>
<evidence type="ECO:0000256" key="4">
    <source>
        <dbReference type="ARBA" id="ARBA00022833"/>
    </source>
</evidence>
<evidence type="ECO:0008006" key="9">
    <source>
        <dbReference type="Google" id="ProtNLM"/>
    </source>
</evidence>
<evidence type="ECO:0000313" key="7">
    <source>
        <dbReference type="EMBL" id="KAL3108915.1"/>
    </source>
</evidence>
<keyword evidence="2" id="KW-0479">Metal-binding</keyword>
<dbReference type="GO" id="GO:0008270">
    <property type="term" value="F:zinc ion binding"/>
    <property type="evidence" value="ECO:0007669"/>
    <property type="project" value="UniProtKB-KW"/>
</dbReference>
<keyword evidence="8" id="KW-1185">Reference proteome</keyword>
<dbReference type="InterPro" id="IPR012337">
    <property type="entry name" value="RNaseH-like_sf"/>
</dbReference>
<dbReference type="Proteomes" id="UP001620626">
    <property type="component" value="Unassembled WGS sequence"/>
</dbReference>
<dbReference type="EMBL" id="JBICBT010000581">
    <property type="protein sequence ID" value="KAL3108915.1"/>
    <property type="molecule type" value="Genomic_DNA"/>
</dbReference>
<name>A0ABD2L114_9BILA</name>
<dbReference type="GO" id="GO:0005634">
    <property type="term" value="C:nucleus"/>
    <property type="evidence" value="ECO:0007669"/>
    <property type="project" value="UniProtKB-SubCell"/>
</dbReference>
<sequence>MGNNNLKAKFRKREHAKTEQVVGRDGGRRKKSDERHRRLTAWARRAPANQSTACGSRADFLRSTSKSTTFPKTCLREHLQRHHPDKFEELTKEEEKAKEGEKPNGQQSIQTLLLASTSADAQWSSDGEMTKKVDDAVMALICSASLPLSFVEDQALKNLLSILAPMYKIRSRRHFTSDVLRKMYVKVKARVKEDIFKADFISLTIDGWSSHEGKHSLLSVTVHYIGSNMEPTFRVMEAVPIKGSHTGEKMCVMLSQVLNDYGVNAEKVHLIVRDNESAMQKTTRIAGFESLHCTAHNFNLCVWDGLKKLSIDALLEKIKKSIRKIRKSRVLGDEFSALQDESGIPQRNLVKGITVRWNSVFLMLERFYENEEALMLMPAKDKNFPVFSPVDWKTMRSICELLRPIYRATLKVQSRKAGLSSVIPLLKYIDFELRRLSTDFPVVRDQLRTSFAKRFEGWKYSEKLLVATLLDPAYKGAFFKDAVIFERAKDMLLNEAERIAIRCVEFDTSELLSMPEIEATEDPFLAFGNDTVESDSIFLLPSTPTPSPSLASAKAMAAGASGRLFK</sequence>
<organism evidence="7 8">
    <name type="scientific">Heterodera trifolii</name>
    <dbReference type="NCBI Taxonomy" id="157864"/>
    <lineage>
        <taxon>Eukaryota</taxon>
        <taxon>Metazoa</taxon>
        <taxon>Ecdysozoa</taxon>
        <taxon>Nematoda</taxon>
        <taxon>Chromadorea</taxon>
        <taxon>Rhabditida</taxon>
        <taxon>Tylenchina</taxon>
        <taxon>Tylenchomorpha</taxon>
        <taxon>Tylenchoidea</taxon>
        <taxon>Heteroderidae</taxon>
        <taxon>Heteroderinae</taxon>
        <taxon>Heterodera</taxon>
    </lineage>
</organism>
<keyword evidence="3" id="KW-0863">Zinc-finger</keyword>
<accession>A0ABD2L114</accession>
<feature type="compositionally biased region" description="Basic and acidic residues" evidence="6">
    <location>
        <begin position="85"/>
        <end position="102"/>
    </location>
</feature>
<dbReference type="AlphaFoldDB" id="A0ABD2L114"/>
<keyword evidence="5" id="KW-0539">Nucleus</keyword>
<evidence type="ECO:0000256" key="5">
    <source>
        <dbReference type="ARBA" id="ARBA00023242"/>
    </source>
</evidence>
<evidence type="ECO:0000256" key="1">
    <source>
        <dbReference type="ARBA" id="ARBA00004123"/>
    </source>
</evidence>
<feature type="region of interest" description="Disordered" evidence="6">
    <location>
        <begin position="80"/>
        <end position="106"/>
    </location>
</feature>
<evidence type="ECO:0000256" key="2">
    <source>
        <dbReference type="ARBA" id="ARBA00022723"/>
    </source>
</evidence>
<comment type="caution">
    <text evidence="7">The sequence shown here is derived from an EMBL/GenBank/DDBJ whole genome shotgun (WGS) entry which is preliminary data.</text>
</comment>